<feature type="region of interest" description="Disordered" evidence="2">
    <location>
        <begin position="439"/>
        <end position="470"/>
    </location>
</feature>
<keyword evidence="1" id="KW-0175">Coiled coil</keyword>
<dbReference type="RefSeq" id="WP_260729200.1">
    <property type="nucleotide sequence ID" value="NZ_BAAABS010000075.1"/>
</dbReference>
<evidence type="ECO:0008006" key="5">
    <source>
        <dbReference type="Google" id="ProtNLM"/>
    </source>
</evidence>
<feature type="region of interest" description="Disordered" evidence="2">
    <location>
        <begin position="1134"/>
        <end position="1161"/>
    </location>
</feature>
<accession>A0ABY5ZEB8</accession>
<reference evidence="3" key="1">
    <citation type="submission" date="2021-04" db="EMBL/GenBank/DDBJ databases">
        <title>Biosynthetic gene clusters of Dactylosporangioum roseum.</title>
        <authorList>
            <person name="Hartkoorn R.C."/>
            <person name="Beaudoing E."/>
            <person name="Hot D."/>
            <person name="Moureu S."/>
        </authorList>
    </citation>
    <scope>NUCLEOTIDE SEQUENCE</scope>
    <source>
        <strain evidence="3">NRRL B-16295</strain>
    </source>
</reference>
<feature type="compositionally biased region" description="Basic and acidic residues" evidence="2">
    <location>
        <begin position="439"/>
        <end position="466"/>
    </location>
</feature>
<dbReference type="Proteomes" id="UP001058271">
    <property type="component" value="Chromosome"/>
</dbReference>
<evidence type="ECO:0000313" key="3">
    <source>
        <dbReference type="EMBL" id="UWZ39772.1"/>
    </source>
</evidence>
<sequence length="1505" mass="161873">MYELNRIRLFGIGPRGARYTDVTLDLSGVGAELPVSGTLFSSPPRRPSPFSLLLLENGGGKSVLLKLLFSVVLPGRRNAVGGSASVMEKFVVGDDAAHIVLEWMHVRTGDRVVTGKVLQRRRSATAGERLAEHWWSLRPHAGVELGTLPFAADGRRLRLEGFREALQEIDRATPVTQLNWVGQEIGAWTSHLRDIGIEPDLFSIQRRMNSDEGDAANAFKFGSSREFVEWLLKVVLDPEDAVSVAENFDSYARTVGDRQALLLERDFVAGAVEALRPVSVAFERHRTARGAQQAAEADAAVLLRRVRARVAAESASTGLLREAADTAAAAAGARESDRDRARDVANEIRRQTIALELDAAKEEQQRAIAGRDVAEADQRGWALAELLEQQTEADQYAAQLAARVAEAEETALPAQRARDTAAGALLRKLQTEAAAAYAERDARNTAATEHERRARQLDDERTDAIRDGQGQRSERAAIVQAVAGARAKVEAAAVAGLLAAGQEVAQADREAAAAATAAADLVKVRERAQLDASVVVRETAGAARQAHEELVSVRGRRHEAAGALSAVVDRAEALASSEYVRVALGADQVDAATLDACAETIVERLHADAKLRDEHLSELRAAQRDDQRILDALGNGGLLPSRPEVEQSLDALRTVGIAAHAGWRYLAENVPADERGQIISDHPQLVDGVVVVDVGAVEAARTALDAARLLPAAAVAVGTGARLLRMHGEASPTPEHASEPAAVEQFVVEPNPALFDPEAAERRRLELRGAMTARGAEIQTGDELLTQLRELRAELTAWRKTCPPGRLDELRQALALAEEALGAAVEADRTARDAAGDAAEKLEQIGAELVELRTAERTAVERSMALRHLAEAVEDAMQQRARLPELDEAIKLADRTVETLTAERERALELASEAARAAENAADRAARHRDGMRDVVTATGELPDGVPDDSLTELRAAYLAAAATYAAVEVGHDLRAAAGAAETEAARLRTELAGRNPSDVGRARELLATPDGADSAGRQAAVARAERERTRCDAAVGAATEQIGRLRNELASNTPSDNRRVWIQLPDDRRPTSAEHGRTLLAAAVTEQRTAQERLEAANAHTADLESRAAAAAEATRAFREVVTPLATLLEQTEAGDEHADAEADEPFPGEPAQAMGATDRVRDRFRVTGSEERRSRTEVARLVDDAVRFAGNSQFETMNNMARRALVGLDREQVAARAGEFTTQLEQRLATLTTDLDSASRHRKLIVDRLSALVDGALKTLRTASRLSKLPAGLGDWVGKEFVRIRFTEPDPSLLTARVGEVVDDLATATSSRNAGSRGTAPKRDGLALLLRSVEAAVPKGFAVDVLKPDAVLRDERVPVESMNEVFSGGQELTAAIVLYCTMAALRANERGQLRARHSGVLFLDNPIGKASAEYLLELQQGVAAALGVQLVYTTGLSDDRALAAFPLWVRMRNDADLRAGMKHIRVAEIVRQQLPEPFSGDDAASGEIAPGTVTATRVFRRPG</sequence>
<name>A0ABY5ZEB8_9ACTN</name>
<keyword evidence="4" id="KW-1185">Reference proteome</keyword>
<proteinExistence type="predicted"/>
<evidence type="ECO:0000256" key="2">
    <source>
        <dbReference type="SAM" id="MobiDB-lite"/>
    </source>
</evidence>
<evidence type="ECO:0000313" key="4">
    <source>
        <dbReference type="Proteomes" id="UP001058271"/>
    </source>
</evidence>
<organism evidence="3 4">
    <name type="scientific">Dactylosporangium roseum</name>
    <dbReference type="NCBI Taxonomy" id="47989"/>
    <lineage>
        <taxon>Bacteria</taxon>
        <taxon>Bacillati</taxon>
        <taxon>Actinomycetota</taxon>
        <taxon>Actinomycetes</taxon>
        <taxon>Micromonosporales</taxon>
        <taxon>Micromonosporaceae</taxon>
        <taxon>Dactylosporangium</taxon>
    </lineage>
</organism>
<protein>
    <recommendedName>
        <fullName evidence="5">Chromosome segregation ATPase-like protein</fullName>
    </recommendedName>
</protein>
<feature type="coiled-coil region" evidence="1">
    <location>
        <begin position="897"/>
        <end position="928"/>
    </location>
</feature>
<dbReference type="EMBL" id="CP073721">
    <property type="protein sequence ID" value="UWZ39772.1"/>
    <property type="molecule type" value="Genomic_DNA"/>
</dbReference>
<evidence type="ECO:0000256" key="1">
    <source>
        <dbReference type="SAM" id="Coils"/>
    </source>
</evidence>
<gene>
    <name evidence="3" type="ORF">Drose_17035</name>
</gene>